<dbReference type="PANTHER" id="PTHR30544:SF5">
    <property type="entry name" value="RADICAL SAM CORE DOMAIN-CONTAINING PROTEIN"/>
    <property type="match status" value="1"/>
</dbReference>
<keyword evidence="3 14" id="KW-0004">4Fe-4S</keyword>
<evidence type="ECO:0000256" key="8">
    <source>
        <dbReference type="ARBA" id="ARBA00022691"/>
    </source>
</evidence>
<dbReference type="GO" id="GO:0051539">
    <property type="term" value="F:4 iron, 4 sulfur cluster binding"/>
    <property type="evidence" value="ECO:0007669"/>
    <property type="project" value="UniProtKB-UniRule"/>
</dbReference>
<feature type="binding site" evidence="14">
    <location>
        <begin position="244"/>
        <end position="246"/>
    </location>
    <ligand>
        <name>S-adenosyl-L-methionine</name>
        <dbReference type="ChEBI" id="CHEBI:59789"/>
    </ligand>
</feature>
<keyword evidence="13 14" id="KW-1015">Disulfide bond</keyword>
<dbReference type="GO" id="GO:0070040">
    <property type="term" value="F:rRNA (adenine(2503)-C2-)-methyltransferase activity"/>
    <property type="evidence" value="ECO:0007669"/>
    <property type="project" value="UniProtKB-UniRule"/>
</dbReference>
<dbReference type="SFLD" id="SFLDF00275">
    <property type="entry name" value="adenosine_C2_methyltransferase"/>
    <property type="match status" value="1"/>
</dbReference>
<evidence type="ECO:0000259" key="15">
    <source>
        <dbReference type="PROSITE" id="PS51918"/>
    </source>
</evidence>
<comment type="miscellaneous">
    <text evidence="14">Reaction proceeds by a ping-pong mechanism involving intermediate methylation of a conserved cysteine residue.</text>
</comment>
<feature type="binding site" evidence="14">
    <location>
        <position position="133"/>
    </location>
    <ligand>
        <name>[4Fe-4S] cluster</name>
        <dbReference type="ChEBI" id="CHEBI:49883"/>
        <note>4Fe-4S-S-AdoMet</note>
    </ligand>
</feature>
<dbReference type="Pfam" id="PF21016">
    <property type="entry name" value="RlmN_N"/>
    <property type="match status" value="1"/>
</dbReference>
<keyword evidence="9 14" id="KW-0819">tRNA processing</keyword>
<comment type="catalytic activity">
    <reaction evidence="14">
        <text>adenosine(37) in tRNA + 2 reduced [2Fe-2S]-[ferredoxin] + 2 S-adenosyl-L-methionine = 2-methyladenosine(37) in tRNA + 5'-deoxyadenosine + L-methionine + 2 oxidized [2Fe-2S]-[ferredoxin] + S-adenosyl-L-homocysteine</text>
        <dbReference type="Rhea" id="RHEA:43332"/>
        <dbReference type="Rhea" id="RHEA-COMP:10000"/>
        <dbReference type="Rhea" id="RHEA-COMP:10001"/>
        <dbReference type="Rhea" id="RHEA-COMP:10162"/>
        <dbReference type="Rhea" id="RHEA-COMP:10485"/>
        <dbReference type="ChEBI" id="CHEBI:17319"/>
        <dbReference type="ChEBI" id="CHEBI:33737"/>
        <dbReference type="ChEBI" id="CHEBI:33738"/>
        <dbReference type="ChEBI" id="CHEBI:57844"/>
        <dbReference type="ChEBI" id="CHEBI:57856"/>
        <dbReference type="ChEBI" id="CHEBI:59789"/>
        <dbReference type="ChEBI" id="CHEBI:74411"/>
        <dbReference type="ChEBI" id="CHEBI:74497"/>
        <dbReference type="EC" id="2.1.1.192"/>
    </reaction>
</comment>
<evidence type="ECO:0000256" key="7">
    <source>
        <dbReference type="ARBA" id="ARBA00022679"/>
    </source>
</evidence>
<dbReference type="SFLD" id="SFLDG01062">
    <property type="entry name" value="methyltransferase_(Class_A)"/>
    <property type="match status" value="1"/>
</dbReference>
<dbReference type="GO" id="GO:0046872">
    <property type="term" value="F:metal ion binding"/>
    <property type="evidence" value="ECO:0007669"/>
    <property type="project" value="UniProtKB-KW"/>
</dbReference>
<dbReference type="FunFam" id="3.20.20.70:FF:000008">
    <property type="entry name" value="Dual-specificity RNA methyltransferase RlmN"/>
    <property type="match status" value="1"/>
</dbReference>
<feature type="active site" description="S-methylcysteine intermediate" evidence="14">
    <location>
        <position position="364"/>
    </location>
</feature>
<dbReference type="HAMAP" id="MF_01849">
    <property type="entry name" value="RNA_methyltr_RlmN"/>
    <property type="match status" value="1"/>
</dbReference>
<dbReference type="InterPro" id="IPR007197">
    <property type="entry name" value="rSAM"/>
</dbReference>
<evidence type="ECO:0000256" key="6">
    <source>
        <dbReference type="ARBA" id="ARBA00022603"/>
    </source>
</evidence>
<evidence type="ECO:0000256" key="12">
    <source>
        <dbReference type="ARBA" id="ARBA00023014"/>
    </source>
</evidence>
<dbReference type="InterPro" id="IPR004383">
    <property type="entry name" value="rRNA_lsu_MTrfase_RlmN/Cfr"/>
</dbReference>
<evidence type="ECO:0000256" key="13">
    <source>
        <dbReference type="ARBA" id="ARBA00023157"/>
    </source>
</evidence>
<dbReference type="Proteomes" id="UP000595362">
    <property type="component" value="Chromosome"/>
</dbReference>
<evidence type="ECO:0000256" key="10">
    <source>
        <dbReference type="ARBA" id="ARBA00022723"/>
    </source>
</evidence>
<sequence length="380" mass="42466">MSVSSHAGKFSAPRVDASGRMALIGLSLPEMQDALSIHNLPKFRAKQVWNWIYQRGLTSFEDMSNLPKDMRSLLCDYYSIERPAVVAEQKSTDGTIKWLLAMSDGQQVETVYIPEESRGTLCVSSQVGCTLTCRFCHTGTQPLVRNLGPHEILQQIMHARDVLGEWPKVNEKSASQTGRDLTNIVMMGMGEPLYNYDNVAKALKICMDEDGLCISKRRVTLSTSGVVPQIRQCGEELGVNLAISLHAPNDKLRSSIMPINNKYPLNELLDACRNYPGISENRRITFEYVMLQGVNDSDDTARELVSLLENIPCKVNIIPFNKWPGSDFECPSRNRIMAFARILEDSGLDAPIRRPRGEDILAACGQLKSESQRLKKTESP</sequence>
<feature type="binding site" evidence="14">
    <location>
        <position position="222"/>
    </location>
    <ligand>
        <name>S-adenosyl-L-methionine</name>
        <dbReference type="ChEBI" id="CHEBI:59789"/>
    </ligand>
</feature>
<evidence type="ECO:0000313" key="17">
    <source>
        <dbReference type="Proteomes" id="UP000595362"/>
    </source>
</evidence>
<dbReference type="PROSITE" id="PS51918">
    <property type="entry name" value="RADICAL_SAM"/>
    <property type="match status" value="1"/>
</dbReference>
<keyword evidence="4 14" id="KW-0963">Cytoplasm</keyword>
<evidence type="ECO:0000256" key="1">
    <source>
        <dbReference type="ARBA" id="ARBA00004496"/>
    </source>
</evidence>
<keyword evidence="8 14" id="KW-0949">S-adenosyl-L-methionine</keyword>
<protein>
    <recommendedName>
        <fullName evidence="14">Probable dual-specificity RNA methyltransferase RlmN</fullName>
        <ecNumber evidence="14">2.1.1.192</ecNumber>
    </recommendedName>
    <alternativeName>
        <fullName evidence="14">23S rRNA (adenine(2503)-C(2))-methyltransferase</fullName>
    </alternativeName>
    <alternativeName>
        <fullName evidence="14">23S rRNA m2A2503 methyltransferase</fullName>
    </alternativeName>
    <alternativeName>
        <fullName evidence="14">Ribosomal RNA large subunit methyltransferase N</fullName>
    </alternativeName>
    <alternativeName>
        <fullName evidence="14">tRNA (adenine(37)-C(2))-methyltransferase</fullName>
    </alternativeName>
    <alternativeName>
        <fullName evidence="14">tRNA m2A37 methyltransferase</fullName>
    </alternativeName>
</protein>
<accession>A0A7T5R173</accession>
<feature type="binding site" evidence="14">
    <location>
        <position position="129"/>
    </location>
    <ligand>
        <name>[4Fe-4S] cluster</name>
        <dbReference type="ChEBI" id="CHEBI:49883"/>
        <note>4Fe-4S-S-AdoMet</note>
    </ligand>
</feature>
<dbReference type="Gene3D" id="1.10.150.530">
    <property type="match status" value="1"/>
</dbReference>
<evidence type="ECO:0000256" key="2">
    <source>
        <dbReference type="ARBA" id="ARBA00007544"/>
    </source>
</evidence>
<dbReference type="AlphaFoldDB" id="A0A7T5R173"/>
<feature type="binding site" evidence="14">
    <location>
        <position position="136"/>
    </location>
    <ligand>
        <name>[4Fe-4S] cluster</name>
        <dbReference type="ChEBI" id="CHEBI:49883"/>
        <note>4Fe-4S-S-AdoMet</note>
    </ligand>
</feature>
<dbReference type="GO" id="GO:0030488">
    <property type="term" value="P:tRNA methylation"/>
    <property type="evidence" value="ECO:0007669"/>
    <property type="project" value="UniProtKB-UniRule"/>
</dbReference>
<dbReference type="InterPro" id="IPR027492">
    <property type="entry name" value="RNA_MTrfase_RlmN"/>
</dbReference>
<evidence type="ECO:0000256" key="5">
    <source>
        <dbReference type="ARBA" id="ARBA00022552"/>
    </source>
</evidence>
<dbReference type="NCBIfam" id="TIGR00048">
    <property type="entry name" value="rRNA_mod_RlmN"/>
    <property type="match status" value="1"/>
</dbReference>
<keyword evidence="10 14" id="KW-0479">Metal-binding</keyword>
<dbReference type="GO" id="GO:0019843">
    <property type="term" value="F:rRNA binding"/>
    <property type="evidence" value="ECO:0007669"/>
    <property type="project" value="UniProtKB-UniRule"/>
</dbReference>
<evidence type="ECO:0000256" key="4">
    <source>
        <dbReference type="ARBA" id="ARBA00022490"/>
    </source>
</evidence>
<keyword evidence="5 14" id="KW-0698">rRNA processing</keyword>
<comment type="cofactor">
    <cofactor evidence="14">
        <name>[4Fe-4S] cluster</name>
        <dbReference type="ChEBI" id="CHEBI:49883"/>
    </cofactor>
    <text evidence="14">Binds 1 [4Fe-4S] cluster. The cluster is coordinated with 3 cysteines and an exchangeable S-adenosyl-L-methionine.</text>
</comment>
<feature type="domain" description="Radical SAM core" evidence="15">
    <location>
        <begin position="115"/>
        <end position="359"/>
    </location>
</feature>
<keyword evidence="6 14" id="KW-0489">Methyltransferase</keyword>
<comment type="subcellular location">
    <subcellularLocation>
        <location evidence="1 14">Cytoplasm</location>
    </subcellularLocation>
</comment>
<evidence type="ECO:0000313" key="16">
    <source>
        <dbReference type="EMBL" id="QQG35576.1"/>
    </source>
</evidence>
<dbReference type="InterPro" id="IPR013785">
    <property type="entry name" value="Aldolase_TIM"/>
</dbReference>
<gene>
    <name evidence="14 16" type="primary">rlmN</name>
    <name evidence="16" type="ORF">HYS17_08585</name>
</gene>
<dbReference type="GO" id="GO:0002935">
    <property type="term" value="F:tRNA (adenine(37)-C2)-methyltransferase activity"/>
    <property type="evidence" value="ECO:0007669"/>
    <property type="project" value="UniProtKB-UniRule"/>
</dbReference>
<proteinExistence type="inferred from homology"/>
<comment type="function">
    <text evidence="14">Specifically methylates position 2 of adenine 2503 in 23S rRNA and position 2 of adenine 37 in tRNAs.</text>
</comment>
<dbReference type="GO" id="GO:0070475">
    <property type="term" value="P:rRNA base methylation"/>
    <property type="evidence" value="ECO:0007669"/>
    <property type="project" value="UniProtKB-UniRule"/>
</dbReference>
<keyword evidence="12 14" id="KW-0411">Iron-sulfur</keyword>
<dbReference type="GO" id="GO:0005737">
    <property type="term" value="C:cytoplasm"/>
    <property type="evidence" value="ECO:0007669"/>
    <property type="project" value="UniProtKB-SubCell"/>
</dbReference>
<dbReference type="PIRSF" id="PIRSF006004">
    <property type="entry name" value="CHP00048"/>
    <property type="match status" value="1"/>
</dbReference>
<evidence type="ECO:0000256" key="3">
    <source>
        <dbReference type="ARBA" id="ARBA00022485"/>
    </source>
</evidence>
<feature type="binding site" evidence="14">
    <location>
        <begin position="190"/>
        <end position="191"/>
    </location>
    <ligand>
        <name>S-adenosyl-L-methionine</name>
        <dbReference type="ChEBI" id="CHEBI:59789"/>
    </ligand>
</feature>
<dbReference type="EMBL" id="CP066681">
    <property type="protein sequence ID" value="QQG35576.1"/>
    <property type="molecule type" value="Genomic_DNA"/>
</dbReference>
<dbReference type="InterPro" id="IPR048641">
    <property type="entry name" value="RlmN_N"/>
</dbReference>
<dbReference type="InterPro" id="IPR040072">
    <property type="entry name" value="Methyltransferase_A"/>
</dbReference>
<dbReference type="SUPFAM" id="SSF102114">
    <property type="entry name" value="Radical SAM enzymes"/>
    <property type="match status" value="1"/>
</dbReference>
<name>A0A7T5R173_9BACT</name>
<feature type="binding site" evidence="14">
    <location>
        <position position="321"/>
    </location>
    <ligand>
        <name>S-adenosyl-L-methionine</name>
        <dbReference type="ChEBI" id="CHEBI:59789"/>
    </ligand>
</feature>
<dbReference type="GO" id="GO:0000049">
    <property type="term" value="F:tRNA binding"/>
    <property type="evidence" value="ECO:0007669"/>
    <property type="project" value="UniProtKB-UniRule"/>
</dbReference>
<organism evidence="16 17">
    <name type="scientific">Micavibrio aeruginosavorus</name>
    <dbReference type="NCBI Taxonomy" id="349221"/>
    <lineage>
        <taxon>Bacteria</taxon>
        <taxon>Pseudomonadati</taxon>
        <taxon>Bdellovibrionota</taxon>
        <taxon>Bdellovibrionia</taxon>
        <taxon>Bdellovibrionales</taxon>
        <taxon>Pseudobdellovibrionaceae</taxon>
        <taxon>Micavibrio</taxon>
    </lineage>
</organism>
<comment type="catalytic activity">
    <reaction evidence="14">
        <text>adenosine(2503) in 23S rRNA + 2 reduced [2Fe-2S]-[ferredoxin] + 2 S-adenosyl-L-methionine = 2-methyladenosine(2503) in 23S rRNA + 5'-deoxyadenosine + L-methionine + 2 oxidized [2Fe-2S]-[ferredoxin] + S-adenosyl-L-homocysteine</text>
        <dbReference type="Rhea" id="RHEA:42916"/>
        <dbReference type="Rhea" id="RHEA-COMP:10000"/>
        <dbReference type="Rhea" id="RHEA-COMP:10001"/>
        <dbReference type="Rhea" id="RHEA-COMP:10152"/>
        <dbReference type="Rhea" id="RHEA-COMP:10282"/>
        <dbReference type="ChEBI" id="CHEBI:17319"/>
        <dbReference type="ChEBI" id="CHEBI:33737"/>
        <dbReference type="ChEBI" id="CHEBI:33738"/>
        <dbReference type="ChEBI" id="CHEBI:57844"/>
        <dbReference type="ChEBI" id="CHEBI:57856"/>
        <dbReference type="ChEBI" id="CHEBI:59789"/>
        <dbReference type="ChEBI" id="CHEBI:74411"/>
        <dbReference type="ChEBI" id="CHEBI:74497"/>
        <dbReference type="EC" id="2.1.1.192"/>
    </reaction>
</comment>
<comment type="caution">
    <text evidence="14">Lacks conserved residue(s) required for the propagation of feature annotation.</text>
</comment>
<dbReference type="EC" id="2.1.1.192" evidence="14"/>
<keyword evidence="11 14" id="KW-0408">Iron</keyword>
<feature type="active site" description="Proton acceptor" evidence="14">
    <location>
        <position position="109"/>
    </location>
</feature>
<dbReference type="SFLD" id="SFLDS00029">
    <property type="entry name" value="Radical_SAM"/>
    <property type="match status" value="1"/>
</dbReference>
<dbReference type="InterPro" id="IPR058240">
    <property type="entry name" value="rSAM_sf"/>
</dbReference>
<keyword evidence="7 14" id="KW-0808">Transferase</keyword>
<dbReference type="CDD" id="cd01335">
    <property type="entry name" value="Radical_SAM"/>
    <property type="match status" value="1"/>
</dbReference>
<evidence type="ECO:0000256" key="9">
    <source>
        <dbReference type="ARBA" id="ARBA00022694"/>
    </source>
</evidence>
<comment type="similarity">
    <text evidence="2 14">Belongs to the radical SAM superfamily. RlmN family.</text>
</comment>
<evidence type="ECO:0000256" key="11">
    <source>
        <dbReference type="ARBA" id="ARBA00023004"/>
    </source>
</evidence>
<dbReference type="Gene3D" id="3.20.20.70">
    <property type="entry name" value="Aldolase class I"/>
    <property type="match status" value="1"/>
</dbReference>
<evidence type="ECO:0000256" key="14">
    <source>
        <dbReference type="HAMAP-Rule" id="MF_01849"/>
    </source>
</evidence>
<reference evidence="16 17" key="1">
    <citation type="submission" date="2020-07" db="EMBL/GenBank/DDBJ databases">
        <title>Huge and variable diversity of episymbiotic CPR bacteria and DPANN archaea in groundwater ecosystems.</title>
        <authorList>
            <person name="He C.Y."/>
            <person name="Keren R."/>
            <person name="Whittaker M."/>
            <person name="Farag I.F."/>
            <person name="Doudna J."/>
            <person name="Cate J.H.D."/>
            <person name="Banfield J.F."/>
        </authorList>
    </citation>
    <scope>NUCLEOTIDE SEQUENCE [LARGE SCALE GENOMIC DNA]</scope>
    <source>
        <strain evidence="16">NC_groundwater_70_Ag_B-0.1um_54_66</strain>
    </source>
</reference>
<dbReference type="Pfam" id="PF04055">
    <property type="entry name" value="Radical_SAM"/>
    <property type="match status" value="1"/>
</dbReference>
<dbReference type="PANTHER" id="PTHR30544">
    <property type="entry name" value="23S RRNA METHYLTRANSFERASE"/>
    <property type="match status" value="1"/>
</dbReference>